<dbReference type="InterPro" id="IPR045582">
    <property type="entry name" value="Trehalase-like_N"/>
</dbReference>
<keyword evidence="5" id="KW-1185">Reference proteome</keyword>
<name>A0A3A8QUX3_9BACT</name>
<evidence type="ECO:0000313" key="4">
    <source>
        <dbReference type="EMBL" id="RKH71611.1"/>
    </source>
</evidence>
<dbReference type="InterPro" id="IPR012341">
    <property type="entry name" value="6hp_glycosidase-like_sf"/>
</dbReference>
<dbReference type="Gene3D" id="1.50.10.10">
    <property type="match status" value="1"/>
</dbReference>
<dbReference type="Pfam" id="PF00723">
    <property type="entry name" value="Glyco_hydro_15"/>
    <property type="match status" value="2"/>
</dbReference>
<evidence type="ECO:0000256" key="1">
    <source>
        <dbReference type="SAM" id="MobiDB-lite"/>
    </source>
</evidence>
<feature type="region of interest" description="Disordered" evidence="1">
    <location>
        <begin position="628"/>
        <end position="649"/>
    </location>
</feature>
<evidence type="ECO:0000313" key="5">
    <source>
        <dbReference type="Proteomes" id="UP000282656"/>
    </source>
</evidence>
<dbReference type="EMBL" id="RAWM01000014">
    <property type="protein sequence ID" value="RKH71611.1"/>
    <property type="molecule type" value="Genomic_DNA"/>
</dbReference>
<reference evidence="5" key="1">
    <citation type="submission" date="2018-09" db="EMBL/GenBank/DDBJ databases">
        <authorList>
            <person name="Livingstone P.G."/>
            <person name="Whitworth D.E."/>
        </authorList>
    </citation>
    <scope>NUCLEOTIDE SEQUENCE [LARGE SCALE GENOMIC DNA]</scope>
    <source>
        <strain evidence="5">AB047A</strain>
    </source>
</reference>
<dbReference type="GO" id="GO:0015927">
    <property type="term" value="F:trehalase activity"/>
    <property type="evidence" value="ECO:0007669"/>
    <property type="project" value="TreeGrafter"/>
</dbReference>
<protein>
    <submittedName>
        <fullName evidence="4">Glycoside hydrolase family 15 protein</fullName>
    </submittedName>
</protein>
<dbReference type="SUPFAM" id="SSF48208">
    <property type="entry name" value="Six-hairpin glycosidases"/>
    <property type="match status" value="1"/>
</dbReference>
<proteinExistence type="predicted"/>
<dbReference type="PANTHER" id="PTHR31616">
    <property type="entry name" value="TREHALASE"/>
    <property type="match status" value="1"/>
</dbReference>
<sequence>MDLYSAARRMARPFRFTNPASYREVSLAGRGVIGDGCSCALVRPDGVIDWLCFPRFDSPSVFAGILDDEKGGITGITPVVWPFESLQRYDPDTNVLETLFRFERKGAIRIIDYMPWTNDPRSTVHEVHRRIECLEGPVELNIVFDPRFGYGASRTRVEREEHGLVARGSGGERLVAVLSGEAEWRPCEALSGHPCREDSGLQTRIRMGPGERRWMILSWDSDRPEPLAAYRPFDHLRDTRQAWREWAQQLHYEGPWRHHVLRSALALKLLMYGPTGAMVAAPTTSLPEWIGGPRNWDYRFSWVRDSAMAVRATNLLGFQHESREFFYFVRDTLQRGGPLQVMYTLDGAAVPPERELEHLAGFQGSRPVRLGNDAKDQFQFDTAGALLDAAYLYERSGGRLPLRTWRLLRSVIQATARRWNEPDHGIWEPRREMRHNVHSKLMGWLALRRGQHLARLFGETALEQSSAALADVIRADILRNGVDPSRKHFVGAYGGNEPDAALLLLPIVGCFRGTDPFILRTLDWLRAELGTGPFLRRYRMDDGVGGPEGGFILCGFWLAEALALANRIQEAEDVFVAHAEASNHLGLLAEEIHPLTREQLGNFPQAFSHLGLLSAAARIDRALRLRDEGQSEPPHLLEPEPPSIEMGGP</sequence>
<dbReference type="OrthoDB" id="3902805at2"/>
<feature type="domain" description="GH15-like" evidence="2">
    <location>
        <begin position="565"/>
        <end position="616"/>
    </location>
</feature>
<dbReference type="GO" id="GO:0005993">
    <property type="term" value="P:trehalose catabolic process"/>
    <property type="evidence" value="ECO:0007669"/>
    <property type="project" value="TreeGrafter"/>
</dbReference>
<dbReference type="InterPro" id="IPR011613">
    <property type="entry name" value="GH15-like"/>
</dbReference>
<dbReference type="RefSeq" id="WP_121769364.1">
    <property type="nucleotide sequence ID" value="NZ_RAWM01000014.1"/>
</dbReference>
<dbReference type="PANTHER" id="PTHR31616:SF10">
    <property type="entry name" value="TREHALASE"/>
    <property type="match status" value="1"/>
</dbReference>
<feature type="domain" description="Trehalase-like N-terminal" evidence="3">
    <location>
        <begin position="32"/>
        <end position="169"/>
    </location>
</feature>
<dbReference type="Proteomes" id="UP000282656">
    <property type="component" value="Unassembled WGS sequence"/>
</dbReference>
<accession>A0A3A8QUX3</accession>
<dbReference type="Pfam" id="PF19291">
    <property type="entry name" value="TREH_N"/>
    <property type="match status" value="1"/>
</dbReference>
<dbReference type="InterPro" id="IPR008928">
    <property type="entry name" value="6-hairpin_glycosidase_sf"/>
</dbReference>
<dbReference type="AlphaFoldDB" id="A0A3A8QUX3"/>
<keyword evidence="4" id="KW-0378">Hydrolase</keyword>
<comment type="caution">
    <text evidence="4">The sequence shown here is derived from an EMBL/GenBank/DDBJ whole genome shotgun (WGS) entry which is preliminary data.</text>
</comment>
<organism evidence="4 5">
    <name type="scientific">Corallococcus interemptor</name>
    <dbReference type="NCBI Taxonomy" id="2316720"/>
    <lineage>
        <taxon>Bacteria</taxon>
        <taxon>Pseudomonadati</taxon>
        <taxon>Myxococcota</taxon>
        <taxon>Myxococcia</taxon>
        <taxon>Myxococcales</taxon>
        <taxon>Cystobacterineae</taxon>
        <taxon>Myxococcaceae</taxon>
        <taxon>Corallococcus</taxon>
    </lineage>
</organism>
<evidence type="ECO:0000259" key="2">
    <source>
        <dbReference type="Pfam" id="PF00723"/>
    </source>
</evidence>
<evidence type="ECO:0000259" key="3">
    <source>
        <dbReference type="Pfam" id="PF19291"/>
    </source>
</evidence>
<feature type="domain" description="GH15-like" evidence="2">
    <location>
        <begin position="257"/>
        <end position="562"/>
    </location>
</feature>
<gene>
    <name evidence="4" type="ORF">D7X96_07700</name>
</gene>